<comment type="similarity">
    <text evidence="2 9">Belongs to the ABC-2 integral membrane protein family.</text>
</comment>
<keyword evidence="5" id="KW-0997">Cell inner membrane</keyword>
<dbReference type="GO" id="GO:0015920">
    <property type="term" value="P:lipopolysaccharide transport"/>
    <property type="evidence" value="ECO:0007669"/>
    <property type="project" value="TreeGrafter"/>
</dbReference>
<organism evidence="11 12">
    <name type="scientific">Pannonibacter indicus</name>
    <dbReference type="NCBI Taxonomy" id="466044"/>
    <lineage>
        <taxon>Bacteria</taxon>
        <taxon>Pseudomonadati</taxon>
        <taxon>Pseudomonadota</taxon>
        <taxon>Alphaproteobacteria</taxon>
        <taxon>Hyphomicrobiales</taxon>
        <taxon>Stappiaceae</taxon>
        <taxon>Pannonibacter</taxon>
    </lineage>
</organism>
<protein>
    <recommendedName>
        <fullName evidence="9">Transport permease protein</fullName>
    </recommendedName>
</protein>
<keyword evidence="8 9" id="KW-0472">Membrane</keyword>
<feature type="transmembrane region" description="Helical" evidence="9">
    <location>
        <begin position="162"/>
        <end position="184"/>
    </location>
</feature>
<keyword evidence="12" id="KW-1185">Reference proteome</keyword>
<feature type="transmembrane region" description="Helical" evidence="9">
    <location>
        <begin position="53"/>
        <end position="78"/>
    </location>
</feature>
<evidence type="ECO:0000313" key="11">
    <source>
        <dbReference type="EMBL" id="CUA93368.1"/>
    </source>
</evidence>
<keyword evidence="4 9" id="KW-1003">Cell membrane</keyword>
<sequence>MPDTPADHGATRVVIRPRTRHTIADSIHDVWSNRDIAWTLALREIQIRYKQSVVGVAWAVMQPLVTTVIFTLIFGFLAKIPADGVPYPVFVLSGLLFWQYFSKVVVESSGSLVKNEGIITKVFFPRLILPLVPALSAAVELGISLAILLVLMLIYGVMPTPYVLLLPVLLLFGGLLGYGIGLMLSPINAIYRDISIALPFFVQIGMYVTPVIYPVSFVPQNWQWLFLFNPVATLLDTARAVLLGSPFPSLSAYGILLVWTALIFTLGFRTFRKLEPAIVDRI</sequence>
<feature type="transmembrane region" description="Helical" evidence="9">
    <location>
        <begin position="196"/>
        <end position="215"/>
    </location>
</feature>
<dbReference type="PRINTS" id="PR00164">
    <property type="entry name" value="ABC2TRNSPORT"/>
</dbReference>
<keyword evidence="3 9" id="KW-0813">Transport</keyword>
<dbReference type="Proteomes" id="UP000183900">
    <property type="component" value="Unassembled WGS sequence"/>
</dbReference>
<dbReference type="Pfam" id="PF01061">
    <property type="entry name" value="ABC2_membrane"/>
    <property type="match status" value="1"/>
</dbReference>
<dbReference type="EMBL" id="CYHE01000002">
    <property type="protein sequence ID" value="CUA93368.1"/>
    <property type="molecule type" value="Genomic_DNA"/>
</dbReference>
<dbReference type="PANTHER" id="PTHR30413:SF8">
    <property type="entry name" value="TRANSPORT PERMEASE PROTEIN"/>
    <property type="match status" value="1"/>
</dbReference>
<evidence type="ECO:0000313" key="12">
    <source>
        <dbReference type="Proteomes" id="UP000183900"/>
    </source>
</evidence>
<reference evidence="12" key="1">
    <citation type="submission" date="2015-08" db="EMBL/GenBank/DDBJ databases">
        <authorList>
            <person name="Varghese N."/>
        </authorList>
    </citation>
    <scope>NUCLEOTIDE SEQUENCE [LARGE SCALE GENOMIC DNA]</scope>
    <source>
        <strain evidence="12">DSM 23407</strain>
    </source>
</reference>
<evidence type="ECO:0000256" key="9">
    <source>
        <dbReference type="RuleBase" id="RU361157"/>
    </source>
</evidence>
<evidence type="ECO:0000256" key="8">
    <source>
        <dbReference type="ARBA" id="ARBA00023136"/>
    </source>
</evidence>
<keyword evidence="6 9" id="KW-0812">Transmembrane</keyword>
<dbReference type="InterPro" id="IPR013525">
    <property type="entry name" value="ABC2_TM"/>
</dbReference>
<dbReference type="GO" id="GO:0043190">
    <property type="term" value="C:ATP-binding cassette (ABC) transporter complex"/>
    <property type="evidence" value="ECO:0007669"/>
    <property type="project" value="InterPro"/>
</dbReference>
<evidence type="ECO:0000256" key="3">
    <source>
        <dbReference type="ARBA" id="ARBA00022448"/>
    </source>
</evidence>
<keyword evidence="7 9" id="KW-1133">Transmembrane helix</keyword>
<dbReference type="AlphaFoldDB" id="A0A0K6HRF7"/>
<dbReference type="PANTHER" id="PTHR30413">
    <property type="entry name" value="INNER MEMBRANE TRANSPORT PERMEASE"/>
    <property type="match status" value="1"/>
</dbReference>
<feature type="transmembrane region" description="Helical" evidence="9">
    <location>
        <begin position="250"/>
        <end position="268"/>
    </location>
</feature>
<dbReference type="RefSeq" id="WP_055454617.1">
    <property type="nucleotide sequence ID" value="NZ_CYHE01000002.1"/>
</dbReference>
<feature type="domain" description="ABC transmembrane type-2" evidence="10">
    <location>
        <begin position="54"/>
        <end position="274"/>
    </location>
</feature>
<feature type="transmembrane region" description="Helical" evidence="9">
    <location>
        <begin position="84"/>
        <end position="106"/>
    </location>
</feature>
<dbReference type="InterPro" id="IPR000412">
    <property type="entry name" value="ABC_2_transport"/>
</dbReference>
<accession>A0A0K6HRF7</accession>
<evidence type="ECO:0000256" key="4">
    <source>
        <dbReference type="ARBA" id="ARBA00022475"/>
    </source>
</evidence>
<proteinExistence type="inferred from homology"/>
<dbReference type="OrthoDB" id="9786910at2"/>
<gene>
    <name evidence="11" type="ORF">Ga0061067_102357</name>
</gene>
<name>A0A0K6HRF7_9HYPH</name>
<evidence type="ECO:0000256" key="5">
    <source>
        <dbReference type="ARBA" id="ARBA00022519"/>
    </source>
</evidence>
<dbReference type="GO" id="GO:0140359">
    <property type="term" value="F:ABC-type transporter activity"/>
    <property type="evidence" value="ECO:0007669"/>
    <property type="project" value="InterPro"/>
</dbReference>
<evidence type="ECO:0000256" key="7">
    <source>
        <dbReference type="ARBA" id="ARBA00022989"/>
    </source>
</evidence>
<evidence type="ECO:0000256" key="2">
    <source>
        <dbReference type="ARBA" id="ARBA00007783"/>
    </source>
</evidence>
<dbReference type="InterPro" id="IPR047817">
    <property type="entry name" value="ABC2_TM_bact-type"/>
</dbReference>
<evidence type="ECO:0000256" key="6">
    <source>
        <dbReference type="ARBA" id="ARBA00022692"/>
    </source>
</evidence>
<dbReference type="PROSITE" id="PS51012">
    <property type="entry name" value="ABC_TM2"/>
    <property type="match status" value="1"/>
</dbReference>
<feature type="transmembrane region" description="Helical" evidence="9">
    <location>
        <begin position="127"/>
        <end position="156"/>
    </location>
</feature>
<evidence type="ECO:0000259" key="10">
    <source>
        <dbReference type="PROSITE" id="PS51012"/>
    </source>
</evidence>
<evidence type="ECO:0000256" key="1">
    <source>
        <dbReference type="ARBA" id="ARBA00004429"/>
    </source>
</evidence>
<comment type="subcellular location">
    <subcellularLocation>
        <location evidence="1 9">Cell inner membrane</location>
        <topology evidence="1 9">Multi-pass membrane protein</topology>
    </subcellularLocation>
</comment>